<organism evidence="9 10">
    <name type="scientific">Priestia megaterium Q3</name>
    <dbReference type="NCBI Taxonomy" id="1452722"/>
    <lineage>
        <taxon>Bacteria</taxon>
        <taxon>Bacillati</taxon>
        <taxon>Bacillota</taxon>
        <taxon>Bacilli</taxon>
        <taxon>Bacillales</taxon>
        <taxon>Bacillaceae</taxon>
        <taxon>Priestia</taxon>
    </lineage>
</organism>
<keyword evidence="4 7" id="KW-0812">Transmembrane</keyword>
<feature type="transmembrane region" description="Helical" evidence="7">
    <location>
        <begin position="250"/>
        <end position="270"/>
    </location>
</feature>
<evidence type="ECO:0000256" key="1">
    <source>
        <dbReference type="ARBA" id="ARBA00004651"/>
    </source>
</evidence>
<evidence type="ECO:0000259" key="8">
    <source>
        <dbReference type="Pfam" id="PF00892"/>
    </source>
</evidence>
<keyword evidence="6 7" id="KW-0472">Membrane</keyword>
<feature type="transmembrane region" description="Helical" evidence="7">
    <location>
        <begin position="276"/>
        <end position="299"/>
    </location>
</feature>
<dbReference type="PANTHER" id="PTHR32322:SF18">
    <property type="entry name" value="S-ADENOSYLMETHIONINE_S-ADENOSYLHOMOCYSTEINE TRANSPORTER"/>
    <property type="match status" value="1"/>
</dbReference>
<dbReference type="PANTHER" id="PTHR32322">
    <property type="entry name" value="INNER MEMBRANE TRANSPORTER"/>
    <property type="match status" value="1"/>
</dbReference>
<evidence type="ECO:0000313" key="9">
    <source>
        <dbReference type="EMBL" id="AKP76733.1"/>
    </source>
</evidence>
<evidence type="ECO:0000256" key="5">
    <source>
        <dbReference type="ARBA" id="ARBA00022989"/>
    </source>
</evidence>
<accession>A0A806U405</accession>
<evidence type="ECO:0000256" key="2">
    <source>
        <dbReference type="ARBA" id="ARBA00007362"/>
    </source>
</evidence>
<sequence>MIASKVKFAASFYAIMSISFWGISFVSTKAVLDKLDPYTLLVLRFGIGALFLLVLLVLKRYPLNIPLKYIPHLIVLGILGVFIHQVIQATALLTINASAAGWIISFSPVFTVILSVFFLHEKMTLLKASGIIVAIIGVLLVTTSSNQHSLQLPVNIGYLLMILSTLNWAIYSVLLKKLDIQLPSLVVTFYMCLIGFTLTTPFLVRNKGWEIMPFLTSVEWAHLLFLGVFVSGVAYWYWAKALEVLEASQVSVFLYLEPVATLITAVLLLREKIIPVSILGGVIIIVGVIVANGRLLTFLRYLPWRNKKL</sequence>
<comment type="similarity">
    <text evidence="2">Belongs to the EamA transporter family.</text>
</comment>
<evidence type="ECO:0000256" key="6">
    <source>
        <dbReference type="ARBA" id="ARBA00023136"/>
    </source>
</evidence>
<dbReference type="Pfam" id="PF00892">
    <property type="entry name" value="EamA"/>
    <property type="match status" value="2"/>
</dbReference>
<feature type="transmembrane region" description="Helical" evidence="7">
    <location>
        <begin position="156"/>
        <end position="175"/>
    </location>
</feature>
<dbReference type="RefSeq" id="WP_033578633.1">
    <property type="nucleotide sequence ID" value="NZ_CP010586.1"/>
</dbReference>
<evidence type="ECO:0000256" key="7">
    <source>
        <dbReference type="SAM" id="Phobius"/>
    </source>
</evidence>
<dbReference type="GeneID" id="48012341"/>
<evidence type="ECO:0000256" key="4">
    <source>
        <dbReference type="ARBA" id="ARBA00022692"/>
    </source>
</evidence>
<gene>
    <name evidence="9" type="primary">eamA_1</name>
    <name evidence="9" type="ORF">AS52_01768</name>
</gene>
<dbReference type="EMBL" id="CP010586">
    <property type="protein sequence ID" value="AKP76733.1"/>
    <property type="molecule type" value="Genomic_DNA"/>
</dbReference>
<feature type="transmembrane region" description="Helical" evidence="7">
    <location>
        <begin position="99"/>
        <end position="118"/>
    </location>
</feature>
<protein>
    <submittedName>
        <fullName evidence="9">Putative amino-acid metabolite efflux pump</fullName>
    </submittedName>
</protein>
<feature type="transmembrane region" description="Helical" evidence="7">
    <location>
        <begin position="182"/>
        <end position="204"/>
    </location>
</feature>
<feature type="domain" description="EamA" evidence="8">
    <location>
        <begin position="11"/>
        <end position="142"/>
    </location>
</feature>
<feature type="transmembrane region" description="Helical" evidence="7">
    <location>
        <begin position="70"/>
        <end position="87"/>
    </location>
</feature>
<dbReference type="InterPro" id="IPR037185">
    <property type="entry name" value="EmrE-like"/>
</dbReference>
<reference evidence="9 10" key="1">
    <citation type="submission" date="2015-01" db="EMBL/GenBank/DDBJ databases">
        <title>Genome sequence of bacillus megaterium Q3.</title>
        <authorList>
            <person name="Wang Y."/>
            <person name="Luo K."/>
            <person name="Bai L."/>
            <person name="Luo F."/>
        </authorList>
    </citation>
    <scope>NUCLEOTIDE SEQUENCE [LARGE SCALE GENOMIC DNA]</scope>
    <source>
        <strain evidence="9 10">Q3</strain>
    </source>
</reference>
<feature type="transmembrane region" description="Helical" evidence="7">
    <location>
        <begin position="125"/>
        <end position="144"/>
    </location>
</feature>
<feature type="transmembrane region" description="Helical" evidence="7">
    <location>
        <begin position="220"/>
        <end position="238"/>
    </location>
</feature>
<dbReference type="Gene3D" id="1.10.3730.20">
    <property type="match status" value="1"/>
</dbReference>
<keyword evidence="3" id="KW-1003">Cell membrane</keyword>
<feature type="transmembrane region" description="Helical" evidence="7">
    <location>
        <begin position="12"/>
        <end position="32"/>
    </location>
</feature>
<dbReference type="SUPFAM" id="SSF103481">
    <property type="entry name" value="Multidrug resistance efflux transporter EmrE"/>
    <property type="match status" value="2"/>
</dbReference>
<dbReference type="InterPro" id="IPR050638">
    <property type="entry name" value="AA-Vitamin_Transporters"/>
</dbReference>
<feature type="transmembrane region" description="Helical" evidence="7">
    <location>
        <begin position="38"/>
        <end position="58"/>
    </location>
</feature>
<dbReference type="AlphaFoldDB" id="A0A806U405"/>
<dbReference type="GO" id="GO:0005886">
    <property type="term" value="C:plasma membrane"/>
    <property type="evidence" value="ECO:0007669"/>
    <property type="project" value="UniProtKB-SubCell"/>
</dbReference>
<proteinExistence type="inferred from homology"/>
<comment type="subcellular location">
    <subcellularLocation>
        <location evidence="1">Cell membrane</location>
        <topology evidence="1">Multi-pass membrane protein</topology>
    </subcellularLocation>
</comment>
<name>A0A806U405_PRIMG</name>
<dbReference type="Proteomes" id="UP000036410">
    <property type="component" value="Chromosome"/>
</dbReference>
<feature type="domain" description="EamA" evidence="8">
    <location>
        <begin position="156"/>
        <end position="291"/>
    </location>
</feature>
<dbReference type="InterPro" id="IPR000620">
    <property type="entry name" value="EamA_dom"/>
</dbReference>
<evidence type="ECO:0000313" key="10">
    <source>
        <dbReference type="Proteomes" id="UP000036410"/>
    </source>
</evidence>
<evidence type="ECO:0000256" key="3">
    <source>
        <dbReference type="ARBA" id="ARBA00022475"/>
    </source>
</evidence>
<keyword evidence="5 7" id="KW-1133">Transmembrane helix</keyword>